<proteinExistence type="evidence at transcript level"/>
<reference evidence="1" key="1">
    <citation type="submission" date="2012-12" db="EMBL/GenBank/DDBJ databases">
        <title>Identification and characterization of a phenylalanine ammonia-lyase gene family in Isatis indigotica Fort.</title>
        <authorList>
            <person name="Liu Q."/>
            <person name="Chen J."/>
            <person name="Zhou X."/>
            <person name="Di P."/>
            <person name="Xiao Y."/>
            <person name="Xuan H."/>
            <person name="Zhang L."/>
            <person name="Chen W."/>
        </authorList>
    </citation>
    <scope>NUCLEOTIDE SEQUENCE</scope>
    <source>
        <tissue evidence="1">Salivary gland</tissue>
    </source>
</reference>
<dbReference type="EMBL" id="GADI01001487">
    <property type="protein sequence ID" value="JAA72321.1"/>
    <property type="molecule type" value="mRNA"/>
</dbReference>
<dbReference type="AlphaFoldDB" id="A0A0K8RMJ1"/>
<name>A0A0K8RMJ1_IXORI</name>
<accession>A0A0K8RMJ1</accession>
<sequence>MFRNRSGYPNESSNIWEAIAPIAIQAHCFLVLTSGLVGHIQRCVCLPPSTLSLSLRCLFSANIVSSSDNLPKSHNVSDLCNIGV</sequence>
<protein>
    <submittedName>
        <fullName evidence="1">Uncharacterized protein</fullName>
    </submittedName>
</protein>
<evidence type="ECO:0000313" key="1">
    <source>
        <dbReference type="EMBL" id="JAA72321.1"/>
    </source>
</evidence>
<organism evidence="1">
    <name type="scientific">Ixodes ricinus</name>
    <name type="common">Common tick</name>
    <name type="synonym">Acarus ricinus</name>
    <dbReference type="NCBI Taxonomy" id="34613"/>
    <lineage>
        <taxon>Eukaryota</taxon>
        <taxon>Metazoa</taxon>
        <taxon>Ecdysozoa</taxon>
        <taxon>Arthropoda</taxon>
        <taxon>Chelicerata</taxon>
        <taxon>Arachnida</taxon>
        <taxon>Acari</taxon>
        <taxon>Parasitiformes</taxon>
        <taxon>Ixodida</taxon>
        <taxon>Ixodoidea</taxon>
        <taxon>Ixodidae</taxon>
        <taxon>Ixodinae</taxon>
        <taxon>Ixodes</taxon>
    </lineage>
</organism>